<protein>
    <submittedName>
        <fullName evidence="2">Uncharacterized protein</fullName>
    </submittedName>
</protein>
<gene>
    <name evidence="2" type="primary">RvY_15880-1</name>
    <name evidence="2" type="synonym">RvY_15880.1</name>
    <name evidence="2" type="ORF">RvY_15880</name>
</gene>
<feature type="compositionally biased region" description="Pro residues" evidence="1">
    <location>
        <begin position="32"/>
        <end position="41"/>
    </location>
</feature>
<dbReference type="OrthoDB" id="10072020at2759"/>
<dbReference type="EMBL" id="BDGG01000012">
    <property type="protein sequence ID" value="GAV05805.1"/>
    <property type="molecule type" value="Genomic_DNA"/>
</dbReference>
<evidence type="ECO:0000313" key="2">
    <source>
        <dbReference type="EMBL" id="GAV05805.1"/>
    </source>
</evidence>
<feature type="compositionally biased region" description="Low complexity" evidence="1">
    <location>
        <begin position="238"/>
        <end position="247"/>
    </location>
</feature>
<feature type="region of interest" description="Disordered" evidence="1">
    <location>
        <begin position="1"/>
        <end position="62"/>
    </location>
</feature>
<feature type="region of interest" description="Disordered" evidence="1">
    <location>
        <begin position="190"/>
        <end position="290"/>
    </location>
</feature>
<dbReference type="Proteomes" id="UP000186922">
    <property type="component" value="Unassembled WGS sequence"/>
</dbReference>
<feature type="compositionally biased region" description="Polar residues" evidence="1">
    <location>
        <begin position="270"/>
        <end position="287"/>
    </location>
</feature>
<reference evidence="2 3" key="1">
    <citation type="journal article" date="2016" name="Nat. Commun.">
        <title>Extremotolerant tardigrade genome and improved radiotolerance of human cultured cells by tardigrade-unique protein.</title>
        <authorList>
            <person name="Hashimoto T."/>
            <person name="Horikawa D.D."/>
            <person name="Saito Y."/>
            <person name="Kuwahara H."/>
            <person name="Kozuka-Hata H."/>
            <person name="Shin-I T."/>
            <person name="Minakuchi Y."/>
            <person name="Ohishi K."/>
            <person name="Motoyama A."/>
            <person name="Aizu T."/>
            <person name="Enomoto A."/>
            <person name="Kondo K."/>
            <person name="Tanaka S."/>
            <person name="Hara Y."/>
            <person name="Koshikawa S."/>
            <person name="Sagara H."/>
            <person name="Miura T."/>
            <person name="Yokobori S."/>
            <person name="Miyagawa K."/>
            <person name="Suzuki Y."/>
            <person name="Kubo T."/>
            <person name="Oyama M."/>
            <person name="Kohara Y."/>
            <person name="Fujiyama A."/>
            <person name="Arakawa K."/>
            <person name="Katayama T."/>
            <person name="Toyoda A."/>
            <person name="Kunieda T."/>
        </authorList>
    </citation>
    <scope>NUCLEOTIDE SEQUENCE [LARGE SCALE GENOMIC DNA]</scope>
    <source>
        <strain evidence="2 3">YOKOZUNA-1</strain>
    </source>
</reference>
<proteinExistence type="predicted"/>
<feature type="compositionally biased region" description="Low complexity" evidence="1">
    <location>
        <begin position="9"/>
        <end position="24"/>
    </location>
</feature>
<dbReference type="AlphaFoldDB" id="A0A1D1VWG9"/>
<evidence type="ECO:0000256" key="1">
    <source>
        <dbReference type="SAM" id="MobiDB-lite"/>
    </source>
</evidence>
<organism evidence="2 3">
    <name type="scientific">Ramazzottius varieornatus</name>
    <name type="common">Water bear</name>
    <name type="synonym">Tardigrade</name>
    <dbReference type="NCBI Taxonomy" id="947166"/>
    <lineage>
        <taxon>Eukaryota</taxon>
        <taxon>Metazoa</taxon>
        <taxon>Ecdysozoa</taxon>
        <taxon>Tardigrada</taxon>
        <taxon>Eutardigrada</taxon>
        <taxon>Parachela</taxon>
        <taxon>Hypsibioidea</taxon>
        <taxon>Ramazzottiidae</taxon>
        <taxon>Ramazzottius</taxon>
    </lineage>
</organism>
<accession>A0A1D1VWG9</accession>
<evidence type="ECO:0000313" key="3">
    <source>
        <dbReference type="Proteomes" id="UP000186922"/>
    </source>
</evidence>
<name>A0A1D1VWG9_RAMVA</name>
<comment type="caution">
    <text evidence="2">The sequence shown here is derived from an EMBL/GenBank/DDBJ whole genome shotgun (WGS) entry which is preliminary data.</text>
</comment>
<feature type="compositionally biased region" description="Pro residues" evidence="1">
    <location>
        <begin position="190"/>
        <end position="199"/>
    </location>
</feature>
<sequence>MPYMTRSRQAQAANAGTAQPADAQLRLSLDVPAPPRPPRPPAVNKRKKPMQSQSDGLAAFSKEALYSPPEIPVVPKVQRHTFPKGYPVKFSEPVRLSKRFPTVQFRTESAVASVSFVDLPGQERGANSERPPDSAVIIFADESDRHSGSPHSKQKHSLRLVRSTSSHWTVVPPADGIPASLHELPLPPLSSPYVSPPRKGPLRKSPVQAKKPLIKDTGKGSPRKKKRRVGEAILTRRSSSSESFHSEVLGTDEPSLSASSNEDSRADAPASTSNGDGLGNPNKTQGPVSRVPTFSVAQKEAIGTLFHNDDSLSERMTSLKEWTVSESAKVLQTGRLRQSLKAAAGEVLSASNTGSTISIDTVDLVRETLRNKMAESEDINELKRRLCIQIIRSRQKDYNVYSDPVKPQLML</sequence>
<keyword evidence="3" id="KW-1185">Reference proteome</keyword>